<dbReference type="PANTHER" id="PTHR10655:SF63">
    <property type="entry name" value="PHOSPHOLIPASE_CARBOXYLESTERASE_THIOESTERASE DOMAIN-CONTAINING PROTEIN"/>
    <property type="match status" value="1"/>
</dbReference>
<protein>
    <recommendedName>
        <fullName evidence="3">Phospholipase/carboxylesterase/thioesterase domain-containing protein</fullName>
    </recommendedName>
</protein>
<dbReference type="InterPro" id="IPR050565">
    <property type="entry name" value="LYPA1-2/EST-like"/>
</dbReference>
<dbReference type="OrthoDB" id="2418081at2759"/>
<dbReference type="SUPFAM" id="SSF53474">
    <property type="entry name" value="alpha/beta-Hydrolases"/>
    <property type="match status" value="1"/>
</dbReference>
<dbReference type="STRING" id="2512241.A0A553HTY4"/>
<dbReference type="Gene3D" id="3.40.50.1820">
    <property type="entry name" value="alpha/beta hydrolase"/>
    <property type="match status" value="1"/>
</dbReference>
<gene>
    <name evidence="4" type="ORF">FHL15_007639</name>
</gene>
<dbReference type="Pfam" id="PF02230">
    <property type="entry name" value="Abhydrolase_2"/>
    <property type="match status" value="2"/>
</dbReference>
<feature type="region of interest" description="Disordered" evidence="2">
    <location>
        <begin position="182"/>
        <end position="204"/>
    </location>
</feature>
<evidence type="ECO:0000256" key="2">
    <source>
        <dbReference type="SAM" id="MobiDB-lite"/>
    </source>
</evidence>
<accession>A0A553HTY4</accession>
<comment type="caution">
    <text evidence="4">The sequence shown here is derived from an EMBL/GenBank/DDBJ whole genome shotgun (WGS) entry which is preliminary data.</text>
</comment>
<dbReference type="InterPro" id="IPR003140">
    <property type="entry name" value="PLipase/COase/thioEstase"/>
</dbReference>
<name>A0A553HTY4_9PEZI</name>
<dbReference type="InterPro" id="IPR029058">
    <property type="entry name" value="AB_hydrolase_fold"/>
</dbReference>
<proteinExistence type="inferred from homology"/>
<dbReference type="GO" id="GO:0008474">
    <property type="term" value="F:palmitoyl-(protein) hydrolase activity"/>
    <property type="evidence" value="ECO:0007669"/>
    <property type="project" value="TreeGrafter"/>
</dbReference>
<evidence type="ECO:0000259" key="3">
    <source>
        <dbReference type="Pfam" id="PF02230"/>
    </source>
</evidence>
<dbReference type="Proteomes" id="UP000319160">
    <property type="component" value="Unassembled WGS sequence"/>
</dbReference>
<sequence length="357" mass="39597">MELDTKPSSAGEVARPDQSTYIIEPTAKHSHTIILLHGLSSNGQKFGQELLETGKTSTGKTLPDLLPGARFIFPTAKWRRSSAFGRKKLTQWFDIARLPDPSYRKETQLQGLAESAVEIRKLLRQEIEVAGVPSTNIILGGLSQGCAMSLSVLLTLEYPLGGYLGMCGYLPFQQDIEDAINKEYGSDDGMDDDNPFAVSDQDDQPKDPALRALNFQRDLLCISTLQDAIAERQQTASSTPIFLGHGDADEKKPYVLGEDAARTMRAAGYNVEWKLYPGLGHWYKIPDEIDDIVEFIRNCAGEADEAAEDRELGKMAYHACPKNRKEFVVKQRQPTLVNPIAIIPLSETSLRNMPLEI</sequence>
<evidence type="ECO:0000313" key="4">
    <source>
        <dbReference type="EMBL" id="TRX91415.1"/>
    </source>
</evidence>
<feature type="domain" description="Phospholipase/carboxylesterase/thioesterase" evidence="3">
    <location>
        <begin position="21"/>
        <end position="181"/>
    </location>
</feature>
<dbReference type="AlphaFoldDB" id="A0A553HTY4"/>
<dbReference type="GO" id="GO:0005737">
    <property type="term" value="C:cytoplasm"/>
    <property type="evidence" value="ECO:0007669"/>
    <property type="project" value="TreeGrafter"/>
</dbReference>
<dbReference type="PANTHER" id="PTHR10655">
    <property type="entry name" value="LYSOPHOSPHOLIPASE-RELATED"/>
    <property type="match status" value="1"/>
</dbReference>
<organism evidence="4 5">
    <name type="scientific">Xylaria flabelliformis</name>
    <dbReference type="NCBI Taxonomy" id="2512241"/>
    <lineage>
        <taxon>Eukaryota</taxon>
        <taxon>Fungi</taxon>
        <taxon>Dikarya</taxon>
        <taxon>Ascomycota</taxon>
        <taxon>Pezizomycotina</taxon>
        <taxon>Sordariomycetes</taxon>
        <taxon>Xylariomycetidae</taxon>
        <taxon>Xylariales</taxon>
        <taxon>Xylariaceae</taxon>
        <taxon>Xylaria</taxon>
    </lineage>
</organism>
<reference evidence="5" key="1">
    <citation type="submission" date="2019-06" db="EMBL/GenBank/DDBJ databases">
        <title>Draft genome sequence of the griseofulvin-producing fungus Xylaria cubensis strain G536.</title>
        <authorList>
            <person name="Mead M.E."/>
            <person name="Raja H.A."/>
            <person name="Steenwyk J.L."/>
            <person name="Knowles S.L."/>
            <person name="Oberlies N.H."/>
            <person name="Rokas A."/>
        </authorList>
    </citation>
    <scope>NUCLEOTIDE SEQUENCE [LARGE SCALE GENOMIC DNA]</scope>
    <source>
        <strain evidence="5">G536</strain>
    </source>
</reference>
<comment type="similarity">
    <text evidence="1">Belongs to the AB hydrolase superfamily. AB hydrolase 2 family.</text>
</comment>
<dbReference type="EMBL" id="VFLP01000045">
    <property type="protein sequence ID" value="TRX91415.1"/>
    <property type="molecule type" value="Genomic_DNA"/>
</dbReference>
<keyword evidence="5" id="KW-1185">Reference proteome</keyword>
<dbReference type="GO" id="GO:0052689">
    <property type="term" value="F:carboxylic ester hydrolase activity"/>
    <property type="evidence" value="ECO:0007669"/>
    <property type="project" value="TreeGrafter"/>
</dbReference>
<feature type="domain" description="Phospholipase/carboxylesterase/thioesterase" evidence="3">
    <location>
        <begin position="232"/>
        <end position="299"/>
    </location>
</feature>
<evidence type="ECO:0000256" key="1">
    <source>
        <dbReference type="ARBA" id="ARBA00006499"/>
    </source>
</evidence>
<evidence type="ECO:0000313" key="5">
    <source>
        <dbReference type="Proteomes" id="UP000319160"/>
    </source>
</evidence>